<dbReference type="OrthoDB" id="10255963at2759"/>
<dbReference type="Proteomes" id="UP000258309">
    <property type="component" value="Unassembled WGS sequence"/>
</dbReference>
<feature type="signal peptide" evidence="1">
    <location>
        <begin position="1"/>
        <end position="20"/>
    </location>
</feature>
<feature type="chain" id="PRO_5017755069" evidence="1">
    <location>
        <begin position="21"/>
        <end position="265"/>
    </location>
</feature>
<evidence type="ECO:0000313" key="3">
    <source>
        <dbReference type="Proteomes" id="UP000258309"/>
    </source>
</evidence>
<name>A0A3E2H0V8_SCYLI</name>
<comment type="caution">
    <text evidence="2">The sequence shown here is derived from an EMBL/GenBank/DDBJ whole genome shotgun (WGS) entry which is preliminary data.</text>
</comment>
<accession>A0A3E2H0V8</accession>
<keyword evidence="3" id="KW-1185">Reference proteome</keyword>
<evidence type="ECO:0000313" key="2">
    <source>
        <dbReference type="EMBL" id="RFU26981.1"/>
    </source>
</evidence>
<protein>
    <submittedName>
        <fullName evidence="2">Uncharacterized protein</fullName>
    </submittedName>
</protein>
<proteinExistence type="predicted"/>
<feature type="non-terminal residue" evidence="2">
    <location>
        <position position="265"/>
    </location>
</feature>
<organism evidence="2 3">
    <name type="scientific">Scytalidium lignicola</name>
    <name type="common">Hyphomycete</name>
    <dbReference type="NCBI Taxonomy" id="5539"/>
    <lineage>
        <taxon>Eukaryota</taxon>
        <taxon>Fungi</taxon>
        <taxon>Dikarya</taxon>
        <taxon>Ascomycota</taxon>
        <taxon>Pezizomycotina</taxon>
        <taxon>Leotiomycetes</taxon>
        <taxon>Leotiomycetes incertae sedis</taxon>
        <taxon>Scytalidium</taxon>
    </lineage>
</organism>
<dbReference type="EMBL" id="NCSJ02000230">
    <property type="protein sequence ID" value="RFU26981.1"/>
    <property type="molecule type" value="Genomic_DNA"/>
</dbReference>
<sequence>MLSKLLYTSAFAALVAVVSGANEYSDSDFANNLDSVVQDLAPYWHFADGSCYPQAAEVNGQQTNGNEAGGDLCIISQLANGCQDPGPWNGANTQGSSFPTYYTANYCPDSNTWRIVYSVYFRHDSGHESDWEFAAIVLQKDSNNLWFRDCIFLEQDGSHPCVGYGSFTTVNEDNINDDSQTNGNHPKIYSAKYHHAMWNNQYTGNKGDCLVLNVDQFRVNDFYFPAANNLANGTLIPLGWDWGSATSAPLVTAAWSGGGQNICNF</sequence>
<reference evidence="2 3" key="1">
    <citation type="submission" date="2018-05" db="EMBL/GenBank/DDBJ databases">
        <title>Draft genome sequence of Scytalidium lignicola DSM 105466, a ubiquitous saprotrophic fungus.</title>
        <authorList>
            <person name="Buettner E."/>
            <person name="Gebauer A.M."/>
            <person name="Hofrichter M."/>
            <person name="Liers C."/>
            <person name="Kellner H."/>
        </authorList>
    </citation>
    <scope>NUCLEOTIDE SEQUENCE [LARGE SCALE GENOMIC DNA]</scope>
    <source>
        <strain evidence="2 3">DSM 105466</strain>
    </source>
</reference>
<keyword evidence="1" id="KW-0732">Signal</keyword>
<dbReference type="OMA" id="TGHKSDW"/>
<dbReference type="AlphaFoldDB" id="A0A3E2H0V8"/>
<dbReference type="STRING" id="5539.A0A3E2H0V8"/>
<evidence type="ECO:0000256" key="1">
    <source>
        <dbReference type="SAM" id="SignalP"/>
    </source>
</evidence>
<gene>
    <name evidence="2" type="ORF">B7463_g9374</name>
</gene>
<feature type="non-terminal residue" evidence="2">
    <location>
        <position position="1"/>
    </location>
</feature>